<comment type="caution">
    <text evidence="2">The sequence shown here is derived from an EMBL/GenBank/DDBJ whole genome shotgun (WGS) entry which is preliminary data.</text>
</comment>
<protein>
    <submittedName>
        <fullName evidence="2">Uncharacterized protein</fullName>
    </submittedName>
</protein>
<dbReference type="AlphaFoldDB" id="A0A3R7SUT0"/>
<name>A0A3R7SUT0_PENVA</name>
<accession>A0A3R7SUT0</accession>
<evidence type="ECO:0000313" key="2">
    <source>
        <dbReference type="EMBL" id="ROT76082.1"/>
    </source>
</evidence>
<organism evidence="2 3">
    <name type="scientific">Penaeus vannamei</name>
    <name type="common">Whiteleg shrimp</name>
    <name type="synonym">Litopenaeus vannamei</name>
    <dbReference type="NCBI Taxonomy" id="6689"/>
    <lineage>
        <taxon>Eukaryota</taxon>
        <taxon>Metazoa</taxon>
        <taxon>Ecdysozoa</taxon>
        <taxon>Arthropoda</taxon>
        <taxon>Crustacea</taxon>
        <taxon>Multicrustacea</taxon>
        <taxon>Malacostraca</taxon>
        <taxon>Eumalacostraca</taxon>
        <taxon>Eucarida</taxon>
        <taxon>Decapoda</taxon>
        <taxon>Dendrobranchiata</taxon>
        <taxon>Penaeoidea</taxon>
        <taxon>Penaeidae</taxon>
        <taxon>Penaeus</taxon>
    </lineage>
</organism>
<keyword evidence="3" id="KW-1185">Reference proteome</keyword>
<evidence type="ECO:0000256" key="1">
    <source>
        <dbReference type="SAM" id="MobiDB-lite"/>
    </source>
</evidence>
<reference evidence="2 3" key="1">
    <citation type="submission" date="2018-04" db="EMBL/GenBank/DDBJ databases">
        <authorList>
            <person name="Zhang X."/>
            <person name="Yuan J."/>
            <person name="Li F."/>
            <person name="Xiang J."/>
        </authorList>
    </citation>
    <scope>NUCLEOTIDE SEQUENCE [LARGE SCALE GENOMIC DNA]</scope>
    <source>
        <tissue evidence="2">Muscle</tissue>
    </source>
</reference>
<feature type="region of interest" description="Disordered" evidence="1">
    <location>
        <begin position="15"/>
        <end position="53"/>
    </location>
</feature>
<gene>
    <name evidence="2" type="ORF">C7M84_005329</name>
</gene>
<reference evidence="2 3" key="2">
    <citation type="submission" date="2019-01" db="EMBL/GenBank/DDBJ databases">
        <title>The decoding of complex shrimp genome reveals the adaptation for benthos swimmer, frequently molting mechanism and breeding impact on genome.</title>
        <authorList>
            <person name="Sun Y."/>
            <person name="Gao Y."/>
            <person name="Yu Y."/>
        </authorList>
    </citation>
    <scope>NUCLEOTIDE SEQUENCE [LARGE SCALE GENOMIC DNA]</scope>
    <source>
        <tissue evidence="2">Muscle</tissue>
    </source>
</reference>
<sequence length="480" mass="54424">MQCCRNGVCIRRRSPRAKNNGEEEGGQRKRSGRSEVDDFQGSPRTIRDISGKGKGIGGAWNGQGFSVRVIRKGSCLRHWASCSVFYVTGHRVPSFFSHRVPVASCSVFYVTWAVFYVTGHRVPSFTSLARGFRHWASCSVFYVTGHRVSSFTSPGIVFRLFFTSLGIVFRLLRHWASCSVFCVTGHRVPSFTSLGIVFRLLRHRASCSVFLRHWASCSVFYVTGHRVPSFFRVPSFRHWHRVPSFTSPGIVFRFSSHRVPSLRHWASCSVFCVTGHPSFASLGIVFRLLRHWDRVPSFTSPGIVSVFLRHWASCSVFYVTGHRVPSFTSPGIVFRLLRHWASCSVFCVTGHRVPSFTSRHRVPSFTSPGIVFRFTSLASCSVFCGHRVPFLRHWASCSVFLRHWASCSVFCVTGHMRHGHRSVRYVTIVFRLLRRIVVPSFTSLVFRLLRHWASCSVFFTSLGIVFRPSLRAGIESGAGY</sequence>
<proteinExistence type="predicted"/>
<dbReference type="Proteomes" id="UP000283509">
    <property type="component" value="Unassembled WGS sequence"/>
</dbReference>
<evidence type="ECO:0000313" key="3">
    <source>
        <dbReference type="Proteomes" id="UP000283509"/>
    </source>
</evidence>
<feature type="compositionally biased region" description="Basic and acidic residues" evidence="1">
    <location>
        <begin position="19"/>
        <end position="36"/>
    </location>
</feature>
<dbReference type="EMBL" id="QCYY01001695">
    <property type="protein sequence ID" value="ROT76082.1"/>
    <property type="molecule type" value="Genomic_DNA"/>
</dbReference>